<dbReference type="EMBL" id="CAJNRF010001799">
    <property type="protein sequence ID" value="CAF2027906.1"/>
    <property type="molecule type" value="Genomic_DNA"/>
</dbReference>
<keyword evidence="1" id="KW-0479">Metal-binding</keyword>
<feature type="compositionally biased region" description="Basic residues" evidence="4">
    <location>
        <begin position="35"/>
        <end position="47"/>
    </location>
</feature>
<feature type="compositionally biased region" description="Low complexity" evidence="4">
    <location>
        <begin position="98"/>
        <end position="118"/>
    </location>
</feature>
<dbReference type="PANTHER" id="PTHR13800:SF12">
    <property type="entry name" value="TRANSIENT RECEPTOR POTENTIAL CATION CHANNEL SUBFAMILY M MEMBER-LIKE 2"/>
    <property type="match status" value="1"/>
</dbReference>
<evidence type="ECO:0000256" key="3">
    <source>
        <dbReference type="ARBA" id="ARBA00022833"/>
    </source>
</evidence>
<feature type="region of interest" description="Disordered" evidence="4">
    <location>
        <begin position="24"/>
        <end position="52"/>
    </location>
</feature>
<name>A0A816N6K2_9BILA</name>
<dbReference type="Pfam" id="PF18139">
    <property type="entry name" value="LSDAT_euk"/>
    <property type="match status" value="1"/>
</dbReference>
<evidence type="ECO:0000313" key="8">
    <source>
        <dbReference type="Proteomes" id="UP000663856"/>
    </source>
</evidence>
<dbReference type="InterPro" id="IPR007588">
    <property type="entry name" value="Znf_FLYWCH"/>
</dbReference>
<protein>
    <submittedName>
        <fullName evidence="7">Uncharacterized protein</fullName>
    </submittedName>
</protein>
<proteinExistence type="predicted"/>
<feature type="domain" description="FLYWCH-type" evidence="5">
    <location>
        <begin position="161"/>
        <end position="220"/>
    </location>
</feature>
<dbReference type="InterPro" id="IPR041491">
    <property type="entry name" value="TRPM_SLOG"/>
</dbReference>
<dbReference type="GO" id="GO:0099604">
    <property type="term" value="F:ligand-gated calcium channel activity"/>
    <property type="evidence" value="ECO:0007669"/>
    <property type="project" value="TreeGrafter"/>
</dbReference>
<organism evidence="7 8">
    <name type="scientific">Rotaria magnacalcarata</name>
    <dbReference type="NCBI Taxonomy" id="392030"/>
    <lineage>
        <taxon>Eukaryota</taxon>
        <taxon>Metazoa</taxon>
        <taxon>Spiralia</taxon>
        <taxon>Gnathifera</taxon>
        <taxon>Rotifera</taxon>
        <taxon>Eurotatoria</taxon>
        <taxon>Bdelloidea</taxon>
        <taxon>Philodinida</taxon>
        <taxon>Philodinidae</taxon>
        <taxon>Rotaria</taxon>
    </lineage>
</organism>
<evidence type="ECO:0000256" key="4">
    <source>
        <dbReference type="SAM" id="MobiDB-lite"/>
    </source>
</evidence>
<dbReference type="Gene3D" id="2.20.25.240">
    <property type="match status" value="1"/>
</dbReference>
<keyword evidence="3" id="KW-0862">Zinc</keyword>
<feature type="domain" description="TRPM SLOG" evidence="6">
    <location>
        <begin position="508"/>
        <end position="751"/>
    </location>
</feature>
<evidence type="ECO:0000256" key="2">
    <source>
        <dbReference type="ARBA" id="ARBA00022771"/>
    </source>
</evidence>
<evidence type="ECO:0000259" key="6">
    <source>
        <dbReference type="Pfam" id="PF18139"/>
    </source>
</evidence>
<sequence length="1077" mass="122882">MPVTTRAATLRSQANADLIHLQDQATPTSTSTGKTTRKYSSKQKRKQAQGQQIISSVESQICSPLQPQSTTLDAVLTSEGIHEQHHEDVTLKNDDATVEPTSSIPITSSVSPTTSSPTKNDDNDSIISLESSNNDENEIFAGDSNHLMNEPVIKGEVTTGTSTRGGKMIFMNGFAYLYMSMAKETTSWRCARRNENCKAVIHISKQTGQFSHWNGILHCHPSDARETQKRDILNKVKHRVLDQYISIKIIIEEEYRKANLSVEEKRMMPLPAQIESGLHKLRRKSLPPIPQNQKFLLPPVYQETYSHQKFLIYDKRKTIYGGRLMIFASDEQLNVLYGSDVLFADGTFKVSPKLFEQLYVLHGMQNGEAIPVCFILTSNRKQETYEATFRCLKRIGGKKGIDLKPTTNVCDFERAFINAVQTEKGTRSLERKNRELFAEGKLKSHQCKVYSNNSKSTTIDQKCGFQRFIRHHSFDGPELTDKPTQEEWTVENRTKPISPLIYRCTESAKYLRCSCETQKDIETLYELMRSVCDQPKLIISVYGGRKYFTMSEAIEKEFMDSVAEAATTSAKLIGEGVARLRALVDKKRSVTLLGMAWWGNIAEQTRTMVLELQRRNSILDFDEAILSNVPFRSNDKDTHSLEQNHTHFLLLDDGKYRSEHKHEEDSSSKQQSEFMKTINYPKEMQRSDFVTHACDREKCYGVTLVIEGGINTCLAILNDIQCKRPVVFVEGSGKMADVIASLMKLTAINEYTPVRKPERHEIEHNLLRFPMRARTEKEQQQQIDQIGKIMDPNNRMYLTKPKLLAKLFKQALDGDRPPFIDFFLRINYDPRRTLDFLEKEKSLANIQNYECVESTTDVHSNINIGASIQKIPISYQNQVKLNKRGVDLILRLYKDALLSNGQNLSSEYSIESAYPTSIDQLDILYSEWMGNFLPSLHSRRSSLDQIKLEIQRVLHTFRRNLCWCNTACYRQNLNTSGLDSYESTGFIVETTALFRLNQDLEAKARVGVHAEESTQIILRDLLFWAVFTGRTDIAKVLILHIRSRICAALCCAAILKHRARKLLLAINVICIASKQMT</sequence>
<dbReference type="GO" id="GO:0008270">
    <property type="term" value="F:zinc ion binding"/>
    <property type="evidence" value="ECO:0007669"/>
    <property type="project" value="UniProtKB-KW"/>
</dbReference>
<comment type="caution">
    <text evidence="7">The sequence shown here is derived from an EMBL/GenBank/DDBJ whole genome shotgun (WGS) entry which is preliminary data.</text>
</comment>
<keyword evidence="2" id="KW-0863">Zinc-finger</keyword>
<dbReference type="Proteomes" id="UP000663856">
    <property type="component" value="Unassembled WGS sequence"/>
</dbReference>
<dbReference type="GO" id="GO:0005886">
    <property type="term" value="C:plasma membrane"/>
    <property type="evidence" value="ECO:0007669"/>
    <property type="project" value="TreeGrafter"/>
</dbReference>
<dbReference type="AlphaFoldDB" id="A0A816N6K2"/>
<evidence type="ECO:0000313" key="7">
    <source>
        <dbReference type="EMBL" id="CAF2027906.1"/>
    </source>
</evidence>
<dbReference type="Pfam" id="PF04500">
    <property type="entry name" value="FLYWCH"/>
    <property type="match status" value="1"/>
</dbReference>
<gene>
    <name evidence="7" type="ORF">WKI299_LOCUS6257</name>
</gene>
<evidence type="ECO:0000256" key="1">
    <source>
        <dbReference type="ARBA" id="ARBA00022723"/>
    </source>
</evidence>
<accession>A0A816N6K2</accession>
<dbReference type="InterPro" id="IPR050927">
    <property type="entry name" value="TRPM"/>
</dbReference>
<dbReference type="PANTHER" id="PTHR13800">
    <property type="entry name" value="TRANSIENT RECEPTOR POTENTIAL CATION CHANNEL, SUBFAMILY M, MEMBER 6"/>
    <property type="match status" value="1"/>
</dbReference>
<feature type="region of interest" description="Disordered" evidence="4">
    <location>
        <begin position="92"/>
        <end position="136"/>
    </location>
</feature>
<reference evidence="7" key="1">
    <citation type="submission" date="2021-02" db="EMBL/GenBank/DDBJ databases">
        <authorList>
            <person name="Nowell W R."/>
        </authorList>
    </citation>
    <scope>NUCLEOTIDE SEQUENCE</scope>
</reference>
<evidence type="ECO:0000259" key="5">
    <source>
        <dbReference type="Pfam" id="PF04500"/>
    </source>
</evidence>